<reference evidence="1 2" key="1">
    <citation type="submission" date="2020-10" db="EMBL/GenBank/DDBJ databases">
        <authorList>
            <person name="Castelo-Branco R."/>
            <person name="Eusebio N."/>
            <person name="Adriana R."/>
            <person name="Vieira A."/>
            <person name="Brugerolle De Fraissinette N."/>
            <person name="Rezende De Castro R."/>
            <person name="Schneider M.P."/>
            <person name="Vasconcelos V."/>
            <person name="Leao P.N."/>
        </authorList>
    </citation>
    <scope>NUCLEOTIDE SEQUENCE [LARGE SCALE GENOMIC DNA]</scope>
    <source>
        <strain evidence="1 2">LEGE 06123</strain>
    </source>
</reference>
<proteinExistence type="predicted"/>
<sequence length="101" mass="11429">MYTLNNGLPPYWMQESSGKLAGAIETYINHRSEPDQPAPTFNQIILIQYYLKLWINAPCYLNSPGFESEKAALRRSVDEIDSVADINKWLDAALEIGIDPL</sequence>
<dbReference type="RefSeq" id="WP_193932557.1">
    <property type="nucleotide sequence ID" value="NZ_CAWPMZ010000062.1"/>
</dbReference>
<keyword evidence="2" id="KW-1185">Reference proteome</keyword>
<dbReference type="EMBL" id="JADEWN010000032">
    <property type="protein sequence ID" value="MBE9191412.1"/>
    <property type="molecule type" value="Genomic_DNA"/>
</dbReference>
<evidence type="ECO:0000313" key="2">
    <source>
        <dbReference type="Proteomes" id="UP000651156"/>
    </source>
</evidence>
<name>A0ABR9USY3_9CHRO</name>
<organism evidence="1 2">
    <name type="scientific">Gloeocapsopsis crepidinum LEGE 06123</name>
    <dbReference type="NCBI Taxonomy" id="588587"/>
    <lineage>
        <taxon>Bacteria</taxon>
        <taxon>Bacillati</taxon>
        <taxon>Cyanobacteriota</taxon>
        <taxon>Cyanophyceae</taxon>
        <taxon>Oscillatoriophycideae</taxon>
        <taxon>Chroococcales</taxon>
        <taxon>Chroococcaceae</taxon>
        <taxon>Gloeocapsopsis</taxon>
    </lineage>
</organism>
<evidence type="ECO:0000313" key="1">
    <source>
        <dbReference type="EMBL" id="MBE9191412.1"/>
    </source>
</evidence>
<protein>
    <submittedName>
        <fullName evidence="1">Uncharacterized protein</fullName>
    </submittedName>
</protein>
<gene>
    <name evidence="1" type="ORF">IQ230_13860</name>
</gene>
<dbReference type="Proteomes" id="UP000651156">
    <property type="component" value="Unassembled WGS sequence"/>
</dbReference>
<accession>A0ABR9USY3</accession>
<comment type="caution">
    <text evidence="1">The sequence shown here is derived from an EMBL/GenBank/DDBJ whole genome shotgun (WGS) entry which is preliminary data.</text>
</comment>